<dbReference type="EMBL" id="WEGI01000021">
    <property type="protein sequence ID" value="MQY31616.1"/>
    <property type="molecule type" value="Genomic_DNA"/>
</dbReference>
<dbReference type="SUPFAM" id="SSF51905">
    <property type="entry name" value="FAD/NAD(P)-binding domain"/>
    <property type="match status" value="1"/>
</dbReference>
<dbReference type="Pfam" id="PF05834">
    <property type="entry name" value="Lycopene_cycl"/>
    <property type="match status" value="1"/>
</dbReference>
<evidence type="ECO:0000313" key="2">
    <source>
        <dbReference type="Proteomes" id="UP000431401"/>
    </source>
</evidence>
<dbReference type="GO" id="GO:0016853">
    <property type="term" value="F:isomerase activity"/>
    <property type="evidence" value="ECO:0007669"/>
    <property type="project" value="UniProtKB-KW"/>
</dbReference>
<dbReference type="Gene3D" id="3.50.50.60">
    <property type="entry name" value="FAD/NAD(P)-binding domain"/>
    <property type="match status" value="1"/>
</dbReference>
<proteinExistence type="predicted"/>
<dbReference type="RefSeq" id="WP_153348842.1">
    <property type="nucleotide sequence ID" value="NZ_WEGI01000021.1"/>
</dbReference>
<organism evidence="1 2">
    <name type="scientific">Nocardia aurantia</name>
    <dbReference type="NCBI Taxonomy" id="2585199"/>
    <lineage>
        <taxon>Bacteria</taxon>
        <taxon>Bacillati</taxon>
        <taxon>Actinomycetota</taxon>
        <taxon>Actinomycetes</taxon>
        <taxon>Mycobacteriales</taxon>
        <taxon>Nocardiaceae</taxon>
        <taxon>Nocardia</taxon>
    </lineage>
</organism>
<evidence type="ECO:0000313" key="1">
    <source>
        <dbReference type="EMBL" id="MQY31616.1"/>
    </source>
</evidence>
<comment type="caution">
    <text evidence="1">The sequence shown here is derived from an EMBL/GenBank/DDBJ whole genome shotgun (WGS) entry which is preliminary data.</text>
</comment>
<dbReference type="Proteomes" id="UP000431401">
    <property type="component" value="Unassembled WGS sequence"/>
</dbReference>
<name>A0A7K0E0M2_9NOCA</name>
<dbReference type="PANTHER" id="PTHR39757">
    <property type="match status" value="1"/>
</dbReference>
<keyword evidence="1" id="KW-0413">Isomerase</keyword>
<dbReference type="OrthoDB" id="537501at2"/>
<sequence length="378" mass="41324">MVDSSAAIFIVTDLIVCGLGPAGRALAHRARAHGISVLAIDPHPDRHWTATYAAWADELPAWLPPRTLAAELPRPVAWGTRRFEIDRRYTVFDNAALRDSLDLEGVRVIAGTVTDIRHAGVTDIRRDGDGTATVRLASGETHTARRVVDARGVRRRPELAEQTAFGVMVPRQRWDEPLFMDWRPDNGAAPTEPPSFLYAIPLNDETVLLEETCLAGRPALDLAVLRDRLRIRLRGRGIELDGTEPTERVRFPVEGGRPGAGRFGAAGGLLHPATGYSVAAALATADAVATGESIWPWQARAVHELRRTGLRALLTLSPTEIPVFFDGFFTLAPERQRAYLSDRANLPGMAATMRDLFTTVPAAVRLKLVTAPLRGRRG</sequence>
<dbReference type="AlphaFoldDB" id="A0A7K0E0M2"/>
<dbReference type="PANTHER" id="PTHR39757:SF5">
    <property type="entry name" value="OS02G0190600 PROTEIN"/>
    <property type="match status" value="1"/>
</dbReference>
<dbReference type="EC" id="5.5.1.19" evidence="1"/>
<keyword evidence="2" id="KW-1185">Reference proteome</keyword>
<dbReference type="InterPro" id="IPR036188">
    <property type="entry name" value="FAD/NAD-bd_sf"/>
</dbReference>
<gene>
    <name evidence="1" type="primary">crtL_2</name>
    <name evidence="1" type="ORF">NRB56_72250</name>
</gene>
<accession>A0A7K0E0M2</accession>
<protein>
    <submittedName>
        <fullName evidence="1">Lycopene beta cyclase</fullName>
        <ecNumber evidence="1">5.5.1.19</ecNumber>
    </submittedName>
</protein>
<reference evidence="1 2" key="1">
    <citation type="submission" date="2019-10" db="EMBL/GenBank/DDBJ databases">
        <title>Nocardia macrotermitis sp. nov. and Nocardia aurantia sp. nov., isolated from the gut of fungus growing-termite Macrotermes natalensis.</title>
        <authorList>
            <person name="Benndorf R."/>
            <person name="Schwitalla J."/>
            <person name="Martin K."/>
            <person name="De Beer W."/>
            <person name="Kaster A.-K."/>
            <person name="Vollmers J."/>
            <person name="Poulsen M."/>
            <person name="Beemelmanns C."/>
        </authorList>
    </citation>
    <scope>NUCLEOTIDE SEQUENCE [LARGE SCALE GENOMIC DNA]</scope>
    <source>
        <strain evidence="1 2">RB56</strain>
    </source>
</reference>